<accession>A0A4Y2QZW9</accession>
<gene>
    <name evidence="1" type="ORF">AVEN_109280_1</name>
</gene>
<keyword evidence="2" id="KW-1185">Reference proteome</keyword>
<dbReference type="AlphaFoldDB" id="A0A4Y2QZW9"/>
<evidence type="ECO:0000313" key="2">
    <source>
        <dbReference type="Proteomes" id="UP000499080"/>
    </source>
</evidence>
<proteinExistence type="predicted"/>
<sequence>MIEEATFQQLTKWRQFLNDLVENGEMTSEGRIDLGWKIGEMQMLPVTSLFCGPLVYHLLFHNGVHGWEMEIRYSGRHTIASSTEQSNTTRLQFCQYQLAIREDFSILNVSKVEPRLSGPLSAEVSVNAAGTRNHFELCFLFFNWNFAEKFVKVDIGAYFRHTKACKILLSRVDLL</sequence>
<protein>
    <submittedName>
        <fullName evidence="1">Uncharacterized protein</fullName>
    </submittedName>
</protein>
<name>A0A4Y2QZW9_ARAVE</name>
<reference evidence="1 2" key="1">
    <citation type="journal article" date="2019" name="Sci. Rep.">
        <title>Orb-weaving spider Araneus ventricosus genome elucidates the spidroin gene catalogue.</title>
        <authorList>
            <person name="Kono N."/>
            <person name="Nakamura H."/>
            <person name="Ohtoshi R."/>
            <person name="Moran D.A.P."/>
            <person name="Shinohara A."/>
            <person name="Yoshida Y."/>
            <person name="Fujiwara M."/>
            <person name="Mori M."/>
            <person name="Tomita M."/>
            <person name="Arakawa K."/>
        </authorList>
    </citation>
    <scope>NUCLEOTIDE SEQUENCE [LARGE SCALE GENOMIC DNA]</scope>
</reference>
<evidence type="ECO:0000313" key="1">
    <source>
        <dbReference type="EMBL" id="GBN68881.1"/>
    </source>
</evidence>
<comment type="caution">
    <text evidence="1">The sequence shown here is derived from an EMBL/GenBank/DDBJ whole genome shotgun (WGS) entry which is preliminary data.</text>
</comment>
<dbReference type="EMBL" id="BGPR01015347">
    <property type="protein sequence ID" value="GBN68881.1"/>
    <property type="molecule type" value="Genomic_DNA"/>
</dbReference>
<dbReference type="Proteomes" id="UP000499080">
    <property type="component" value="Unassembled WGS sequence"/>
</dbReference>
<organism evidence="1 2">
    <name type="scientific">Araneus ventricosus</name>
    <name type="common">Orbweaver spider</name>
    <name type="synonym">Epeira ventricosa</name>
    <dbReference type="NCBI Taxonomy" id="182803"/>
    <lineage>
        <taxon>Eukaryota</taxon>
        <taxon>Metazoa</taxon>
        <taxon>Ecdysozoa</taxon>
        <taxon>Arthropoda</taxon>
        <taxon>Chelicerata</taxon>
        <taxon>Arachnida</taxon>
        <taxon>Araneae</taxon>
        <taxon>Araneomorphae</taxon>
        <taxon>Entelegynae</taxon>
        <taxon>Araneoidea</taxon>
        <taxon>Araneidae</taxon>
        <taxon>Araneus</taxon>
    </lineage>
</organism>